<feature type="domain" description="HTH myb-type" evidence="5">
    <location>
        <begin position="179"/>
        <end position="229"/>
    </location>
</feature>
<dbReference type="OrthoDB" id="2143914at2759"/>
<organism evidence="6 7">
    <name type="scientific">Kingdonia uniflora</name>
    <dbReference type="NCBI Taxonomy" id="39325"/>
    <lineage>
        <taxon>Eukaryota</taxon>
        <taxon>Viridiplantae</taxon>
        <taxon>Streptophyta</taxon>
        <taxon>Embryophyta</taxon>
        <taxon>Tracheophyta</taxon>
        <taxon>Spermatophyta</taxon>
        <taxon>Magnoliopsida</taxon>
        <taxon>Ranunculales</taxon>
        <taxon>Circaeasteraceae</taxon>
        <taxon>Kingdonia</taxon>
    </lineage>
</organism>
<dbReference type="Pfam" id="PF13921">
    <property type="entry name" value="Myb_DNA-bind_6"/>
    <property type="match status" value="1"/>
</dbReference>
<keyword evidence="2" id="KW-0238">DNA-binding</keyword>
<dbReference type="SUPFAM" id="SSF46689">
    <property type="entry name" value="Homeodomain-like"/>
    <property type="match status" value="1"/>
</dbReference>
<dbReference type="GO" id="GO:0005634">
    <property type="term" value="C:nucleus"/>
    <property type="evidence" value="ECO:0007669"/>
    <property type="project" value="TreeGrafter"/>
</dbReference>
<keyword evidence="1" id="KW-0677">Repeat</keyword>
<protein>
    <submittedName>
        <fullName evidence="6">Uncharacterized protein</fullName>
    </submittedName>
</protein>
<keyword evidence="7" id="KW-1185">Reference proteome</keyword>
<dbReference type="SMART" id="SM00717">
    <property type="entry name" value="SANT"/>
    <property type="match status" value="2"/>
</dbReference>
<gene>
    <name evidence="6" type="ORF">GIB67_036804</name>
</gene>
<dbReference type="FunFam" id="1.10.10.60:FF:000010">
    <property type="entry name" value="Transcriptional activator Myb isoform A"/>
    <property type="match status" value="1"/>
</dbReference>
<evidence type="ECO:0000256" key="2">
    <source>
        <dbReference type="ARBA" id="ARBA00023125"/>
    </source>
</evidence>
<dbReference type="EMBL" id="JACGCM010001948">
    <property type="protein sequence ID" value="KAF6147085.1"/>
    <property type="molecule type" value="Genomic_DNA"/>
</dbReference>
<dbReference type="GO" id="GO:0000981">
    <property type="term" value="F:DNA-binding transcription factor activity, RNA polymerase II-specific"/>
    <property type="evidence" value="ECO:0007669"/>
    <property type="project" value="TreeGrafter"/>
</dbReference>
<dbReference type="InterPro" id="IPR017930">
    <property type="entry name" value="Myb_dom"/>
</dbReference>
<evidence type="ECO:0000256" key="1">
    <source>
        <dbReference type="ARBA" id="ARBA00022737"/>
    </source>
</evidence>
<dbReference type="GO" id="GO:0000978">
    <property type="term" value="F:RNA polymerase II cis-regulatory region sequence-specific DNA binding"/>
    <property type="evidence" value="ECO:0007669"/>
    <property type="project" value="TreeGrafter"/>
</dbReference>
<evidence type="ECO:0000259" key="5">
    <source>
        <dbReference type="PROSITE" id="PS51294"/>
    </source>
</evidence>
<feature type="region of interest" description="Disordered" evidence="3">
    <location>
        <begin position="224"/>
        <end position="245"/>
    </location>
</feature>
<feature type="compositionally biased region" description="Basic residues" evidence="3">
    <location>
        <begin position="224"/>
        <end position="238"/>
    </location>
</feature>
<dbReference type="PANTHER" id="PTHR45614">
    <property type="entry name" value="MYB PROTEIN-RELATED"/>
    <property type="match status" value="1"/>
</dbReference>
<accession>A0A7J7LWV4</accession>
<reference evidence="6 7" key="1">
    <citation type="journal article" date="2020" name="IScience">
        <title>Genome Sequencing of the Endangered Kingdonia uniflora (Circaeasteraceae, Ranunculales) Reveals Potential Mechanisms of Evolutionary Specialization.</title>
        <authorList>
            <person name="Sun Y."/>
            <person name="Deng T."/>
            <person name="Zhang A."/>
            <person name="Moore M.J."/>
            <person name="Landis J.B."/>
            <person name="Lin N."/>
            <person name="Zhang H."/>
            <person name="Zhang X."/>
            <person name="Huang J."/>
            <person name="Zhang X."/>
            <person name="Sun H."/>
            <person name="Wang H."/>
        </authorList>
    </citation>
    <scope>NUCLEOTIDE SEQUENCE [LARGE SCALE GENOMIC DNA]</scope>
    <source>
        <strain evidence="6">TB1705</strain>
        <tissue evidence="6">Leaf</tissue>
    </source>
</reference>
<dbReference type="InterPro" id="IPR001005">
    <property type="entry name" value="SANT/Myb"/>
</dbReference>
<dbReference type="PROSITE" id="PS51294">
    <property type="entry name" value="HTH_MYB"/>
    <property type="match status" value="2"/>
</dbReference>
<feature type="domain" description="Myb-like" evidence="4">
    <location>
        <begin position="128"/>
        <end position="174"/>
    </location>
</feature>
<evidence type="ECO:0000313" key="6">
    <source>
        <dbReference type="EMBL" id="KAF6147085.1"/>
    </source>
</evidence>
<evidence type="ECO:0000259" key="4">
    <source>
        <dbReference type="PROSITE" id="PS50090"/>
    </source>
</evidence>
<feature type="domain" description="HTH myb-type" evidence="5">
    <location>
        <begin position="128"/>
        <end position="178"/>
    </location>
</feature>
<sequence length="463" mass="51816">MDRRHPNLLLPSPSLTAIERFLWNPHEFVSKETQTNERKRDREVYENGVHGFSSSSSSHDGFSLPSLQDMSFVDGLFVDDGESMNWVGESSINTSNKGLGGEQVMMMGEKVGKRGKGGGGGSLGCVIKGQWSDDEDRLLIKLVKQYGIRNWAQIALKLAGRAGKQCRERWNNHLRPDIKKDTWSEEEERLLVMAHEEIGNKWAEIAKRIPGRTENAIKNHWNATKRRQNTRRKNKKPVPKGGKAHPSILEDYIISKTKKEACSSSNTTTTTTTTTTESNISVDPLNQFNVMFSEPSDASFTDDSPSLIAHTGYSNDDEQLFIQKLFENCSKHPSNTVPENTHCPDVHGYNSPLSGSLDFSLLGVDDSFMETNGYEAGVSSCTPITQVYPNTIQKEDPRPTSTTTTHLYSDFYLSYLLNGASYSPSTNTHCQDGNMDYLTDHETPYGGKKEMDLIEMVTSSYRT</sequence>
<feature type="domain" description="Myb-like" evidence="4">
    <location>
        <begin position="175"/>
        <end position="225"/>
    </location>
</feature>
<dbReference type="Proteomes" id="UP000541444">
    <property type="component" value="Unassembled WGS sequence"/>
</dbReference>
<name>A0A7J7LWV4_9MAGN</name>
<dbReference type="Gene3D" id="1.10.10.60">
    <property type="entry name" value="Homeodomain-like"/>
    <property type="match status" value="2"/>
</dbReference>
<dbReference type="PROSITE" id="PS50090">
    <property type="entry name" value="MYB_LIKE"/>
    <property type="match status" value="2"/>
</dbReference>
<dbReference type="InterPro" id="IPR050560">
    <property type="entry name" value="MYB_TF"/>
</dbReference>
<evidence type="ECO:0000256" key="3">
    <source>
        <dbReference type="SAM" id="MobiDB-lite"/>
    </source>
</evidence>
<comment type="caution">
    <text evidence="6">The sequence shown here is derived from an EMBL/GenBank/DDBJ whole genome shotgun (WGS) entry which is preliminary data.</text>
</comment>
<proteinExistence type="predicted"/>
<dbReference type="AlphaFoldDB" id="A0A7J7LWV4"/>
<dbReference type="PANTHER" id="PTHR45614:SF218">
    <property type="entry name" value="TRANSCRIPTION FACTOR MYB119-RELATED"/>
    <property type="match status" value="1"/>
</dbReference>
<evidence type="ECO:0000313" key="7">
    <source>
        <dbReference type="Proteomes" id="UP000541444"/>
    </source>
</evidence>
<dbReference type="CDD" id="cd00167">
    <property type="entry name" value="SANT"/>
    <property type="match status" value="2"/>
</dbReference>
<dbReference type="InterPro" id="IPR009057">
    <property type="entry name" value="Homeodomain-like_sf"/>
</dbReference>